<evidence type="ECO:0000313" key="10">
    <source>
        <dbReference type="Proteomes" id="UP000823934"/>
    </source>
</evidence>
<dbReference type="GO" id="GO:0015035">
    <property type="term" value="F:protein-disulfide reductase activity"/>
    <property type="evidence" value="ECO:0007669"/>
    <property type="project" value="InterPro"/>
</dbReference>
<evidence type="ECO:0000256" key="7">
    <source>
        <dbReference type="ARBA" id="ARBA00023284"/>
    </source>
</evidence>
<comment type="caution">
    <text evidence="9">The sequence shown here is derived from an EMBL/GenBank/DDBJ whole genome shotgun (WGS) entry which is preliminary data.</text>
</comment>
<dbReference type="PANTHER" id="PTHR36570">
    <property type="entry name" value="DISULFIDE BOND FORMATION PROTEIN B"/>
    <property type="match status" value="1"/>
</dbReference>
<protein>
    <submittedName>
        <fullName evidence="9">Disulfide bond formation protein B</fullName>
    </submittedName>
</protein>
<evidence type="ECO:0000256" key="5">
    <source>
        <dbReference type="ARBA" id="ARBA00022989"/>
    </source>
</evidence>
<dbReference type="Gene3D" id="1.20.1550.10">
    <property type="entry name" value="DsbB-like"/>
    <property type="match status" value="1"/>
</dbReference>
<dbReference type="Proteomes" id="UP000823934">
    <property type="component" value="Unassembled WGS sequence"/>
</dbReference>
<evidence type="ECO:0000256" key="1">
    <source>
        <dbReference type="ARBA" id="ARBA00004651"/>
    </source>
</evidence>
<dbReference type="InterPro" id="IPR050183">
    <property type="entry name" value="DsbB"/>
</dbReference>
<keyword evidence="3 8" id="KW-0812">Transmembrane</keyword>
<keyword evidence="7" id="KW-0676">Redox-active center</keyword>
<proteinExistence type="predicted"/>
<evidence type="ECO:0000256" key="3">
    <source>
        <dbReference type="ARBA" id="ARBA00022692"/>
    </source>
</evidence>
<feature type="transmembrane region" description="Helical" evidence="8">
    <location>
        <begin position="139"/>
        <end position="161"/>
    </location>
</feature>
<keyword evidence="2" id="KW-1003">Cell membrane</keyword>
<reference evidence="9" key="2">
    <citation type="submission" date="2021-04" db="EMBL/GenBank/DDBJ databases">
        <authorList>
            <person name="Gilroy R."/>
        </authorList>
    </citation>
    <scope>NUCLEOTIDE SEQUENCE</scope>
    <source>
        <strain evidence="9">CHK160-9182</strain>
    </source>
</reference>
<keyword evidence="5 8" id="KW-1133">Transmembrane helix</keyword>
<dbReference type="GO" id="GO:0005886">
    <property type="term" value="C:plasma membrane"/>
    <property type="evidence" value="ECO:0007669"/>
    <property type="project" value="UniProtKB-SubCell"/>
</dbReference>
<gene>
    <name evidence="9" type="ORF">H9889_07655</name>
</gene>
<name>A0A9D1Q7R6_9GAMM</name>
<dbReference type="GO" id="GO:0006457">
    <property type="term" value="P:protein folding"/>
    <property type="evidence" value="ECO:0007669"/>
    <property type="project" value="InterPro"/>
</dbReference>
<keyword evidence="4" id="KW-0813">Transport</keyword>
<keyword evidence="6 8" id="KW-0472">Membrane</keyword>
<dbReference type="PANTHER" id="PTHR36570:SF3">
    <property type="entry name" value="DISULFIDE BOND FORMATION PROTEIN B"/>
    <property type="match status" value="1"/>
</dbReference>
<comment type="subcellular location">
    <subcellularLocation>
        <location evidence="1">Cell membrane</location>
        <topology evidence="1">Multi-pass membrane protein</topology>
    </subcellularLocation>
</comment>
<dbReference type="SUPFAM" id="SSF158442">
    <property type="entry name" value="DsbB-like"/>
    <property type="match status" value="1"/>
</dbReference>
<evidence type="ECO:0000313" key="9">
    <source>
        <dbReference type="EMBL" id="HIW07182.1"/>
    </source>
</evidence>
<feature type="transmembrane region" description="Helical" evidence="8">
    <location>
        <begin position="64"/>
        <end position="83"/>
    </location>
</feature>
<feature type="transmembrane region" description="Helical" evidence="8">
    <location>
        <begin position="37"/>
        <end position="57"/>
    </location>
</feature>
<evidence type="ECO:0000256" key="6">
    <source>
        <dbReference type="ARBA" id="ARBA00023136"/>
    </source>
</evidence>
<dbReference type="InterPro" id="IPR003752">
    <property type="entry name" value="DiS_bond_form_DsbB/BdbC"/>
</dbReference>
<sequence>MSPRRIFFILGLVPLASIAFAKFYLEDIQLLEPCPYCMLQRGIMLLFTIVFWLSAIFVGQGSRFFSWISMLLTFAVGLLGLFISGKHILLQLNPEVDSLGCTQTTLAITEVFDYQIVRDILMRGGDCSVVDWTFLGLSIPMWTAILTLFLAFVGILVNLVARKRVTKGRWLR</sequence>
<dbReference type="InterPro" id="IPR023380">
    <property type="entry name" value="DsbB-like_sf"/>
</dbReference>
<keyword evidence="4" id="KW-0249">Electron transport</keyword>
<evidence type="ECO:0000256" key="4">
    <source>
        <dbReference type="ARBA" id="ARBA00022982"/>
    </source>
</evidence>
<evidence type="ECO:0000256" key="2">
    <source>
        <dbReference type="ARBA" id="ARBA00022475"/>
    </source>
</evidence>
<dbReference type="AlphaFoldDB" id="A0A9D1Q7R6"/>
<organism evidence="9 10">
    <name type="scientific">Candidatus Ignatzschineria merdigallinarum</name>
    <dbReference type="NCBI Taxonomy" id="2838621"/>
    <lineage>
        <taxon>Bacteria</taxon>
        <taxon>Pseudomonadati</taxon>
        <taxon>Pseudomonadota</taxon>
        <taxon>Gammaproteobacteria</taxon>
        <taxon>Cardiobacteriales</taxon>
        <taxon>Ignatzschineriaceae</taxon>
        <taxon>Ignatzschineria</taxon>
    </lineage>
</organism>
<accession>A0A9D1Q7R6</accession>
<reference evidence="9" key="1">
    <citation type="journal article" date="2021" name="PeerJ">
        <title>Extensive microbial diversity within the chicken gut microbiome revealed by metagenomics and culture.</title>
        <authorList>
            <person name="Gilroy R."/>
            <person name="Ravi A."/>
            <person name="Getino M."/>
            <person name="Pursley I."/>
            <person name="Horton D.L."/>
            <person name="Alikhan N.F."/>
            <person name="Baker D."/>
            <person name="Gharbi K."/>
            <person name="Hall N."/>
            <person name="Watson M."/>
            <person name="Adriaenssens E.M."/>
            <person name="Foster-Nyarko E."/>
            <person name="Jarju S."/>
            <person name="Secka A."/>
            <person name="Antonio M."/>
            <person name="Oren A."/>
            <person name="Chaudhuri R.R."/>
            <person name="La Ragione R."/>
            <person name="Hildebrand F."/>
            <person name="Pallen M.J."/>
        </authorList>
    </citation>
    <scope>NUCLEOTIDE SEQUENCE</scope>
    <source>
        <strain evidence="9">CHK160-9182</strain>
    </source>
</reference>
<dbReference type="EMBL" id="DXHP01000171">
    <property type="protein sequence ID" value="HIW07182.1"/>
    <property type="molecule type" value="Genomic_DNA"/>
</dbReference>
<dbReference type="Pfam" id="PF02600">
    <property type="entry name" value="DsbB"/>
    <property type="match status" value="1"/>
</dbReference>
<evidence type="ECO:0000256" key="8">
    <source>
        <dbReference type="SAM" id="Phobius"/>
    </source>
</evidence>